<protein>
    <submittedName>
        <fullName evidence="1">Uncharacterized protein</fullName>
    </submittedName>
</protein>
<organism evidence="1 2">
    <name type="scientific">Pseudobacter ginsenosidimutans</name>
    <dbReference type="NCBI Taxonomy" id="661488"/>
    <lineage>
        <taxon>Bacteria</taxon>
        <taxon>Pseudomonadati</taxon>
        <taxon>Bacteroidota</taxon>
        <taxon>Chitinophagia</taxon>
        <taxon>Chitinophagales</taxon>
        <taxon>Chitinophagaceae</taxon>
        <taxon>Pseudobacter</taxon>
    </lineage>
</organism>
<keyword evidence="2" id="KW-1185">Reference proteome</keyword>
<gene>
    <name evidence="1" type="ORF">EV199_0595</name>
</gene>
<dbReference type="AlphaFoldDB" id="A0A4Q7N249"/>
<name>A0A4Q7N249_9BACT</name>
<comment type="caution">
    <text evidence="1">The sequence shown here is derived from an EMBL/GenBank/DDBJ whole genome shotgun (WGS) entry which is preliminary data.</text>
</comment>
<sequence>MRIKAAWINILYYHKLKCDSKKIGCAKDVHKMFFKTGDIFCIRGFYLDVIYLN</sequence>
<dbReference type="Proteomes" id="UP000293874">
    <property type="component" value="Unassembled WGS sequence"/>
</dbReference>
<proteinExistence type="predicted"/>
<evidence type="ECO:0000313" key="1">
    <source>
        <dbReference type="EMBL" id="RZS74744.1"/>
    </source>
</evidence>
<reference evidence="1 2" key="1">
    <citation type="submission" date="2019-02" db="EMBL/GenBank/DDBJ databases">
        <title>Genomic Encyclopedia of Type Strains, Phase IV (KMG-IV): sequencing the most valuable type-strain genomes for metagenomic binning, comparative biology and taxonomic classification.</title>
        <authorList>
            <person name="Goeker M."/>
        </authorList>
    </citation>
    <scope>NUCLEOTIDE SEQUENCE [LARGE SCALE GENOMIC DNA]</scope>
    <source>
        <strain evidence="1 2">DSM 18116</strain>
    </source>
</reference>
<accession>A0A4Q7N249</accession>
<dbReference type="EMBL" id="SGXA01000001">
    <property type="protein sequence ID" value="RZS74744.1"/>
    <property type="molecule type" value="Genomic_DNA"/>
</dbReference>
<evidence type="ECO:0000313" key="2">
    <source>
        <dbReference type="Proteomes" id="UP000293874"/>
    </source>
</evidence>